<gene>
    <name evidence="2" type="ORF">VB776_14395</name>
</gene>
<keyword evidence="3" id="KW-1185">Reference proteome</keyword>
<comment type="caution">
    <text evidence="2">The sequence shown here is derived from an EMBL/GenBank/DDBJ whole genome shotgun (WGS) entry which is preliminary data.</text>
</comment>
<evidence type="ECO:0000259" key="1">
    <source>
        <dbReference type="Pfam" id="PF13460"/>
    </source>
</evidence>
<protein>
    <submittedName>
        <fullName evidence="2">Oxidoreductase</fullName>
    </submittedName>
</protein>
<dbReference type="InterPro" id="IPR036291">
    <property type="entry name" value="NAD(P)-bd_dom_sf"/>
</dbReference>
<sequence>MKTAIIIGATGLVGSTLVKQILDNPDYSKVTLLLRKPLDIQHPKLRQESVDFDKPDVTKIVGDDLFCAMGTTLRKAGSKEAQYKIDCTYPYEFGKIAKTNGVKQYILVSSIGSDANSNSFYLRTKGDLEQKIKALGFENFISVRPSFILGNRQEFRFGEKIGIVLAKVISPLLVGSLKKYRGIEAAQIAKAMQVLADKGLKGVHFFESDELQALLSFDNV</sequence>
<evidence type="ECO:0000313" key="3">
    <source>
        <dbReference type="Proteomes" id="UP001303899"/>
    </source>
</evidence>
<evidence type="ECO:0000313" key="2">
    <source>
        <dbReference type="EMBL" id="MEA5404117.1"/>
    </source>
</evidence>
<proteinExistence type="predicted"/>
<dbReference type="Proteomes" id="UP001303899">
    <property type="component" value="Unassembled WGS sequence"/>
</dbReference>
<dbReference type="PANTHER" id="PTHR14097">
    <property type="entry name" value="OXIDOREDUCTASE HTATIP2"/>
    <property type="match status" value="1"/>
</dbReference>
<dbReference type="SUPFAM" id="SSF51735">
    <property type="entry name" value="NAD(P)-binding Rossmann-fold domains"/>
    <property type="match status" value="1"/>
</dbReference>
<dbReference type="PANTHER" id="PTHR14097:SF7">
    <property type="entry name" value="OXIDOREDUCTASE HTATIP2"/>
    <property type="match status" value="1"/>
</dbReference>
<feature type="domain" description="NAD(P)-binding" evidence="1">
    <location>
        <begin position="8"/>
        <end position="146"/>
    </location>
</feature>
<dbReference type="EMBL" id="JAYGIL010000017">
    <property type="protein sequence ID" value="MEA5404117.1"/>
    <property type="molecule type" value="Genomic_DNA"/>
</dbReference>
<organism evidence="2 3">
    <name type="scientific">Arcicella gelida</name>
    <dbReference type="NCBI Taxonomy" id="2984195"/>
    <lineage>
        <taxon>Bacteria</taxon>
        <taxon>Pseudomonadati</taxon>
        <taxon>Bacteroidota</taxon>
        <taxon>Cytophagia</taxon>
        <taxon>Cytophagales</taxon>
        <taxon>Flectobacillaceae</taxon>
        <taxon>Arcicella</taxon>
    </lineage>
</organism>
<dbReference type="Pfam" id="PF13460">
    <property type="entry name" value="NAD_binding_10"/>
    <property type="match status" value="1"/>
</dbReference>
<reference evidence="2 3" key="1">
    <citation type="submission" date="2023-12" db="EMBL/GenBank/DDBJ databases">
        <title>Novel species of the genus Arcicella isolated from rivers.</title>
        <authorList>
            <person name="Lu H."/>
        </authorList>
    </citation>
    <scope>NUCLEOTIDE SEQUENCE [LARGE SCALE GENOMIC DNA]</scope>
    <source>
        <strain evidence="2 3">DC2W</strain>
    </source>
</reference>
<dbReference type="CDD" id="cd05250">
    <property type="entry name" value="CC3_like_SDR_a"/>
    <property type="match status" value="1"/>
</dbReference>
<accession>A0ABU5S6R0</accession>
<dbReference type="RefSeq" id="WP_323697413.1">
    <property type="nucleotide sequence ID" value="NZ_JAYGIL010000017.1"/>
</dbReference>
<name>A0ABU5S6R0_9BACT</name>
<dbReference type="InterPro" id="IPR016040">
    <property type="entry name" value="NAD(P)-bd_dom"/>
</dbReference>
<dbReference type="Gene3D" id="3.40.50.720">
    <property type="entry name" value="NAD(P)-binding Rossmann-like Domain"/>
    <property type="match status" value="1"/>
</dbReference>